<evidence type="ECO:0000256" key="2">
    <source>
        <dbReference type="ARBA" id="ARBA00022723"/>
    </source>
</evidence>
<evidence type="ECO:0000256" key="3">
    <source>
        <dbReference type="ARBA" id="ARBA00022842"/>
    </source>
</evidence>
<dbReference type="PANTHER" id="PTHR32308">
    <property type="entry name" value="LYASE BETA SUBUNIT, PUTATIVE (AFU_ORTHOLOGUE AFUA_4G13030)-RELATED"/>
    <property type="match status" value="1"/>
</dbReference>
<keyword evidence="6" id="KW-1185">Reference proteome</keyword>
<proteinExistence type="predicted"/>
<organism evidence="5 6">
    <name type="scientific">Nocardioides aquaticus</name>
    <dbReference type="NCBI Taxonomy" id="160826"/>
    <lineage>
        <taxon>Bacteria</taxon>
        <taxon>Bacillati</taxon>
        <taxon>Actinomycetota</taxon>
        <taxon>Actinomycetes</taxon>
        <taxon>Propionibacteriales</taxon>
        <taxon>Nocardioidaceae</taxon>
        <taxon>Nocardioides</taxon>
    </lineage>
</organism>
<evidence type="ECO:0000256" key="1">
    <source>
        <dbReference type="ARBA" id="ARBA00001946"/>
    </source>
</evidence>
<dbReference type="Proteomes" id="UP000679307">
    <property type="component" value="Chromosome"/>
</dbReference>
<accession>A0ABX8EJE5</accession>
<dbReference type="InterPro" id="IPR005000">
    <property type="entry name" value="Aldolase/citrate-lyase_domain"/>
</dbReference>
<feature type="domain" description="HpcH/HpaI aldolase/citrate lyase" evidence="4">
    <location>
        <begin position="9"/>
        <end position="221"/>
    </location>
</feature>
<sequence>MPKALIAPRSMLFMPADRPRMAAKIPGTDPDLAVLDLEDAVAPGAKAAARLALRECLADGVVLGGRSVVLVRVNEVGSPWFEDDLALVRELAATSGPVGVVVPKVERPEDAATVREVLPDVQLVVGLESGLGVLEARAIMASGPDGCYFGAEDYIVDLGGRRTASGAEVLFARSQVVLAASVNGRFAIDEAVVAVRDDDVFTEDAERGRDLGYDGKICLHPRQVELAHQSFSPTPAELEHARRVLEAAADGVGVVDGLMVDHVHLKQAQALLQRDQG</sequence>
<protein>
    <submittedName>
        <fullName evidence="5">Citrate lyase subunit beta-like protein</fullName>
        <ecNumber evidence="5">4.1.-.-</ecNumber>
    </submittedName>
</protein>
<evidence type="ECO:0000313" key="5">
    <source>
        <dbReference type="EMBL" id="QVT79741.1"/>
    </source>
</evidence>
<dbReference type="EMBL" id="CP075371">
    <property type="protein sequence ID" value="QVT79741.1"/>
    <property type="molecule type" value="Genomic_DNA"/>
</dbReference>
<evidence type="ECO:0000259" key="4">
    <source>
        <dbReference type="Pfam" id="PF03328"/>
    </source>
</evidence>
<keyword evidence="2" id="KW-0479">Metal-binding</keyword>
<gene>
    <name evidence="5" type="ORF">ENKNEFLB_02131</name>
</gene>
<dbReference type="PIRSF" id="PIRSF015582">
    <property type="entry name" value="Cit_lyase_B"/>
    <property type="match status" value="1"/>
</dbReference>
<evidence type="ECO:0000313" key="6">
    <source>
        <dbReference type="Proteomes" id="UP000679307"/>
    </source>
</evidence>
<dbReference type="Pfam" id="PF03328">
    <property type="entry name" value="HpcH_HpaI"/>
    <property type="match status" value="1"/>
</dbReference>
<dbReference type="PANTHER" id="PTHR32308:SF0">
    <property type="entry name" value="HPCH_HPAI ALDOLASE_CITRATE LYASE DOMAIN-CONTAINING PROTEIN"/>
    <property type="match status" value="1"/>
</dbReference>
<reference evidence="5 6" key="1">
    <citation type="submission" date="2021-05" db="EMBL/GenBank/DDBJ databases">
        <title>Complete genome of Nocardioides aquaticus KCTC 9944T isolated from meromictic and hypersaline Ekho Lake, Antarctica.</title>
        <authorList>
            <person name="Hwang K."/>
            <person name="Kim K.M."/>
            <person name="Choe H."/>
        </authorList>
    </citation>
    <scope>NUCLEOTIDE SEQUENCE [LARGE SCALE GENOMIC DNA]</scope>
    <source>
        <strain evidence="5 6">KCTC 9944</strain>
    </source>
</reference>
<dbReference type="InterPro" id="IPR011206">
    <property type="entry name" value="Citrate_lyase_beta/mcl1/mcl2"/>
</dbReference>
<dbReference type="EC" id="4.1.-.-" evidence="5"/>
<comment type="cofactor">
    <cofactor evidence="1">
        <name>Mg(2+)</name>
        <dbReference type="ChEBI" id="CHEBI:18420"/>
    </cofactor>
</comment>
<name>A0ABX8EJE5_9ACTN</name>
<keyword evidence="3" id="KW-0460">Magnesium</keyword>